<feature type="compositionally biased region" description="Basic and acidic residues" evidence="1">
    <location>
        <begin position="248"/>
        <end position="276"/>
    </location>
</feature>
<name>A0A4V1J012_ROZAC</name>
<organism evidence="3 4">
    <name type="scientific">Rozella allomycis (strain CSF55)</name>
    <dbReference type="NCBI Taxonomy" id="988480"/>
    <lineage>
        <taxon>Eukaryota</taxon>
        <taxon>Fungi</taxon>
        <taxon>Fungi incertae sedis</taxon>
        <taxon>Cryptomycota</taxon>
        <taxon>Cryptomycota incertae sedis</taxon>
        <taxon>Rozella</taxon>
    </lineage>
</organism>
<dbReference type="InterPro" id="IPR015158">
    <property type="entry name" value="Bud22_dom"/>
</dbReference>
<feature type="compositionally biased region" description="Basic and acidic residues" evidence="1">
    <location>
        <begin position="33"/>
        <end position="48"/>
    </location>
</feature>
<feature type="compositionally biased region" description="Acidic residues" evidence="1">
    <location>
        <begin position="7"/>
        <end position="27"/>
    </location>
</feature>
<evidence type="ECO:0000256" key="1">
    <source>
        <dbReference type="SAM" id="MobiDB-lite"/>
    </source>
</evidence>
<feature type="region of interest" description="Disordered" evidence="1">
    <location>
        <begin position="159"/>
        <end position="180"/>
    </location>
</feature>
<dbReference type="AlphaFoldDB" id="A0A4V1J012"/>
<feature type="region of interest" description="Disordered" evidence="1">
    <location>
        <begin position="1"/>
        <end position="50"/>
    </location>
</feature>
<feature type="compositionally biased region" description="Basic residues" evidence="1">
    <location>
        <begin position="169"/>
        <end position="180"/>
    </location>
</feature>
<dbReference type="EMBL" id="ML005134">
    <property type="protein sequence ID" value="RKP19949.1"/>
    <property type="molecule type" value="Genomic_DNA"/>
</dbReference>
<sequence length="290" mass="34562">MGKDEKDVDDFFLAAEDEQAISEDEYNSSETSSDEKETPLSKKQKWDNLTEEEKDFKRKKLYLIRKLIRNIKSYPNSNEKYVKKLDKFKHLDMKAVSIKIFNEKILSNVDPARLVWEKLQTKPESEAKIEDNILQAILEDKKLHEILDNATGDFEAFLEERKTKETQPKKKQKPKKRVRNTLKDKMKRLKRRMKDQKEEELVDEMSEEEEIDVEPMKKNRMGQRARKQLWEKLYGNEADHLKKPKPKTVKEEKMNKQKESADTELHPSWALKKEMNKSKPFEGKKIVFDE</sequence>
<feature type="region of interest" description="Disordered" evidence="1">
    <location>
        <begin position="235"/>
        <end position="276"/>
    </location>
</feature>
<evidence type="ECO:0000313" key="3">
    <source>
        <dbReference type="EMBL" id="RKP19949.1"/>
    </source>
</evidence>
<dbReference type="Pfam" id="PF09073">
    <property type="entry name" value="BUD22"/>
    <property type="match status" value="1"/>
</dbReference>
<feature type="domain" description="Bud22" evidence="2">
    <location>
        <begin position="205"/>
        <end position="256"/>
    </location>
</feature>
<protein>
    <recommendedName>
        <fullName evidence="2">Bud22 domain-containing protein</fullName>
    </recommendedName>
</protein>
<accession>A0A4V1J012</accession>
<evidence type="ECO:0000259" key="2">
    <source>
        <dbReference type="Pfam" id="PF09073"/>
    </source>
</evidence>
<dbReference type="Proteomes" id="UP000281549">
    <property type="component" value="Unassembled WGS sequence"/>
</dbReference>
<proteinExistence type="predicted"/>
<gene>
    <name evidence="3" type="ORF">ROZALSC1DRAFT_28504</name>
</gene>
<reference evidence="4" key="1">
    <citation type="journal article" date="2018" name="Nat. Microbiol.">
        <title>Leveraging single-cell genomics to expand the fungal tree of life.</title>
        <authorList>
            <person name="Ahrendt S.R."/>
            <person name="Quandt C.A."/>
            <person name="Ciobanu D."/>
            <person name="Clum A."/>
            <person name="Salamov A."/>
            <person name="Andreopoulos B."/>
            <person name="Cheng J.F."/>
            <person name="Woyke T."/>
            <person name="Pelin A."/>
            <person name="Henrissat B."/>
            <person name="Reynolds N.K."/>
            <person name="Benny G.L."/>
            <person name="Smith M.E."/>
            <person name="James T.Y."/>
            <person name="Grigoriev I.V."/>
        </authorList>
    </citation>
    <scope>NUCLEOTIDE SEQUENCE [LARGE SCALE GENOMIC DNA]</scope>
    <source>
        <strain evidence="4">CSF55</strain>
    </source>
</reference>
<feature type="compositionally biased region" description="Basic and acidic residues" evidence="1">
    <location>
        <begin position="159"/>
        <end position="168"/>
    </location>
</feature>
<evidence type="ECO:0000313" key="4">
    <source>
        <dbReference type="Proteomes" id="UP000281549"/>
    </source>
</evidence>